<comment type="pathway">
    <text evidence="2 9">Cofactor biosynthesis; biotin biosynthesis; 7,8-diaminononanoate from 8-amino-7-oxononanoate (SAM route): step 1/1.</text>
</comment>
<dbReference type="CDD" id="cd00610">
    <property type="entry name" value="OAT_like"/>
    <property type="match status" value="1"/>
</dbReference>
<keyword evidence="3 9" id="KW-0032">Aminotransferase</keyword>
<dbReference type="HAMAP" id="MF_00834">
    <property type="entry name" value="BioA"/>
    <property type="match status" value="1"/>
</dbReference>
<gene>
    <name evidence="9 10" type="primary">bioA</name>
    <name evidence="10" type="ORF">SIN8267_00566</name>
</gene>
<keyword evidence="6 9" id="KW-0093">Biotin biosynthesis</keyword>
<feature type="binding site" evidence="9">
    <location>
        <position position="277"/>
    </location>
    <ligand>
        <name>substrate</name>
    </ligand>
</feature>
<feature type="binding site" evidence="9">
    <location>
        <position position="248"/>
    </location>
    <ligand>
        <name>pyridoxal 5'-phosphate</name>
        <dbReference type="ChEBI" id="CHEBI:597326"/>
    </ligand>
</feature>
<dbReference type="EC" id="2.6.1.62" evidence="9"/>
<dbReference type="Gene3D" id="3.90.1150.10">
    <property type="entry name" value="Aspartate Aminotransferase, domain 1"/>
    <property type="match status" value="1"/>
</dbReference>
<comment type="cofactor">
    <cofactor evidence="1 9">
        <name>pyridoxal 5'-phosphate</name>
        <dbReference type="ChEBI" id="CHEBI:597326"/>
    </cofactor>
</comment>
<dbReference type="Pfam" id="PF00202">
    <property type="entry name" value="Aminotran_3"/>
    <property type="match status" value="1"/>
</dbReference>
<keyword evidence="4 9" id="KW-0808">Transferase</keyword>
<organism evidence="10 11">
    <name type="scientific">Sinobacterium norvegicum</name>
    <dbReference type="NCBI Taxonomy" id="1641715"/>
    <lineage>
        <taxon>Bacteria</taxon>
        <taxon>Pseudomonadati</taxon>
        <taxon>Pseudomonadota</taxon>
        <taxon>Gammaproteobacteria</taxon>
        <taxon>Cellvibrionales</taxon>
        <taxon>Spongiibacteraceae</taxon>
        <taxon>Sinobacterium</taxon>
    </lineage>
</organism>
<evidence type="ECO:0000256" key="7">
    <source>
        <dbReference type="ARBA" id="ARBA00022898"/>
    </source>
</evidence>
<dbReference type="PANTHER" id="PTHR42684">
    <property type="entry name" value="ADENOSYLMETHIONINE-8-AMINO-7-OXONONANOATE AMINOTRANSFERASE"/>
    <property type="match status" value="1"/>
</dbReference>
<evidence type="ECO:0000313" key="10">
    <source>
        <dbReference type="EMBL" id="CAH0990474.1"/>
    </source>
</evidence>
<evidence type="ECO:0000256" key="2">
    <source>
        <dbReference type="ARBA" id="ARBA00005063"/>
    </source>
</evidence>
<keyword evidence="5 9" id="KW-0949">S-adenosyl-L-methionine</keyword>
<keyword evidence="7 9" id="KW-0663">Pyridoxal phosphate</keyword>
<keyword evidence="9" id="KW-0963">Cytoplasm</keyword>
<dbReference type="Gene3D" id="3.40.640.10">
    <property type="entry name" value="Type I PLP-dependent aspartate aminotransferase-like (Major domain)"/>
    <property type="match status" value="1"/>
</dbReference>
<dbReference type="InterPro" id="IPR005815">
    <property type="entry name" value="BioA"/>
</dbReference>
<dbReference type="InterPro" id="IPR015424">
    <property type="entry name" value="PyrdxlP-dep_Trfase"/>
</dbReference>
<evidence type="ECO:0000256" key="4">
    <source>
        <dbReference type="ARBA" id="ARBA00022679"/>
    </source>
</evidence>
<dbReference type="InterPro" id="IPR049704">
    <property type="entry name" value="Aminotrans_3_PPA_site"/>
</dbReference>
<comment type="subcellular location">
    <subcellularLocation>
        <location evidence="9">Cytoplasm</location>
    </subcellularLocation>
</comment>
<feature type="binding site" evidence="9">
    <location>
        <position position="54"/>
    </location>
    <ligand>
        <name>substrate</name>
    </ligand>
</feature>
<name>A0ABN8EHB8_9GAMM</name>
<feature type="binding site" evidence="9">
    <location>
        <position position="147"/>
    </location>
    <ligand>
        <name>substrate</name>
    </ligand>
</feature>
<feature type="modified residue" description="N6-(pyridoxal phosphate)lysine" evidence="9">
    <location>
        <position position="277"/>
    </location>
</feature>
<evidence type="ECO:0000256" key="9">
    <source>
        <dbReference type="HAMAP-Rule" id="MF_00834"/>
    </source>
</evidence>
<dbReference type="NCBIfam" id="TIGR00508">
    <property type="entry name" value="bioA"/>
    <property type="match status" value="1"/>
</dbReference>
<comment type="function">
    <text evidence="9">Catalyzes the transfer of the alpha-amino group from S-adenosyl-L-methionine (SAM) to 7-keto-8-aminopelargonic acid (KAPA) to form 7,8-diaminopelargonic acid (DAPA). It is the only aminotransferase known to utilize SAM as an amino donor.</text>
</comment>
<dbReference type="InterPro" id="IPR015422">
    <property type="entry name" value="PyrdxlP-dep_Trfase_small"/>
</dbReference>
<proteinExistence type="inferred from homology"/>
<dbReference type="GO" id="GO:0004015">
    <property type="term" value="F:adenosylmethionine-8-amino-7-oxononanoate transaminase activity"/>
    <property type="evidence" value="ECO:0007669"/>
    <property type="project" value="UniProtKB-EC"/>
</dbReference>
<comment type="subunit">
    <text evidence="9">Homodimer.</text>
</comment>
<dbReference type="RefSeq" id="WP_237443158.1">
    <property type="nucleotide sequence ID" value="NZ_CAKLPX010000001.1"/>
</dbReference>
<feature type="binding site" evidence="9">
    <location>
        <begin position="311"/>
        <end position="312"/>
    </location>
    <ligand>
        <name>pyridoxal 5'-phosphate</name>
        <dbReference type="ChEBI" id="CHEBI:597326"/>
    </ligand>
</feature>
<accession>A0ABN8EHB8</accession>
<dbReference type="EMBL" id="CAKLPX010000001">
    <property type="protein sequence ID" value="CAH0990474.1"/>
    <property type="molecule type" value="Genomic_DNA"/>
</dbReference>
<dbReference type="PROSITE" id="PS00600">
    <property type="entry name" value="AA_TRANSFER_CLASS_3"/>
    <property type="match status" value="1"/>
</dbReference>
<protein>
    <recommendedName>
        <fullName evidence="9">Adenosylmethionine-8-amino-7-oxononanoate aminotransferase</fullName>
        <ecNumber evidence="9">2.6.1.62</ecNumber>
    </recommendedName>
    <alternativeName>
        <fullName evidence="9">7,8-diamino-pelargonic acid aminotransferase</fullName>
        <shortName evidence="9">DAPA AT</shortName>
        <shortName evidence="9">DAPA aminotransferase</shortName>
    </alternativeName>
    <alternativeName>
        <fullName evidence="9">7,8-diaminononanoate synthase</fullName>
        <shortName evidence="9">DANS</shortName>
    </alternativeName>
    <alternativeName>
        <fullName evidence="9">Diaminopelargonic acid synthase</fullName>
    </alternativeName>
</protein>
<comment type="caution">
    <text evidence="10">The sequence shown here is derived from an EMBL/GenBank/DDBJ whole genome shotgun (WGS) entry which is preliminary data.</text>
</comment>
<dbReference type="InterPro" id="IPR005814">
    <property type="entry name" value="Aminotrans_3"/>
</dbReference>
<evidence type="ECO:0000256" key="8">
    <source>
        <dbReference type="ARBA" id="ARBA00048449"/>
    </source>
</evidence>
<keyword evidence="11" id="KW-1185">Reference proteome</keyword>
<evidence type="ECO:0000256" key="6">
    <source>
        <dbReference type="ARBA" id="ARBA00022756"/>
    </source>
</evidence>
<evidence type="ECO:0000256" key="3">
    <source>
        <dbReference type="ARBA" id="ARBA00022576"/>
    </source>
</evidence>
<dbReference type="SUPFAM" id="SSF53383">
    <property type="entry name" value="PLP-dependent transferases"/>
    <property type="match status" value="1"/>
</dbReference>
<feature type="binding site" evidence="9">
    <location>
        <position position="394"/>
    </location>
    <ligand>
        <name>substrate</name>
    </ligand>
</feature>
<reference evidence="10" key="1">
    <citation type="submission" date="2021-12" db="EMBL/GenBank/DDBJ databases">
        <authorList>
            <person name="Rodrigo-Torres L."/>
            <person name="Arahal R. D."/>
            <person name="Lucena T."/>
        </authorList>
    </citation>
    <scope>NUCLEOTIDE SEQUENCE</scope>
    <source>
        <strain evidence="10">CECT 8267</strain>
    </source>
</reference>
<evidence type="ECO:0000256" key="1">
    <source>
        <dbReference type="ARBA" id="ARBA00001933"/>
    </source>
</evidence>
<comment type="catalytic activity">
    <reaction evidence="8 9">
        <text>(8S)-8-amino-7-oxononanoate + S-adenosyl-L-methionine = S-adenosyl-4-methylsulfanyl-2-oxobutanoate + (7R,8S)-7,8-diammoniononanoate</text>
        <dbReference type="Rhea" id="RHEA:16861"/>
        <dbReference type="ChEBI" id="CHEBI:16490"/>
        <dbReference type="ChEBI" id="CHEBI:59789"/>
        <dbReference type="ChEBI" id="CHEBI:149468"/>
        <dbReference type="ChEBI" id="CHEBI:149469"/>
        <dbReference type="EC" id="2.6.1.62"/>
    </reaction>
</comment>
<feature type="binding site" evidence="9">
    <location>
        <position position="310"/>
    </location>
    <ligand>
        <name>substrate</name>
    </ligand>
</feature>
<dbReference type="NCBIfam" id="NF005940">
    <property type="entry name" value="PRK07986.1"/>
    <property type="match status" value="1"/>
</dbReference>
<sequence>MFDNQQLINDDKEAVWHPYSSTNNPIDNYPVVSADGVRLTLADGRQLIDGMSSWWSTIHGYNHPVLNEAAQQQLSKMSHVMFGGLTHPQAITLCKTLVKITPANLDKVFLADSGSVAVEVAMKMALQYWLSQGINTKTKLLSLRNGYHGDTFGAMSVCDPVTGMHHLFEKSMPQHLFSEAPPMGFDRHFTEADIADFTHQLQQHHSTIAAVILEPIVQGAGGMRFYSPQYLARIRALCDEFNVLLIADEIATGFGRTGKLFACEHANISPDILCLGKAITGGYMTLAATLCSNRVAEGICSGEAGVLMHGPTFMGNPLACAIANASIDLLLDSPWQQTVANIEQQLLSALHPALAYDNVEDVRVLGAIGVIEMKHAVNMADITPKFVEAGIWVRPFGKLVYIMPPFIISDDDLHYLCSTLLSIIE</sequence>
<dbReference type="Proteomes" id="UP000838100">
    <property type="component" value="Unassembled WGS sequence"/>
</dbReference>
<feature type="site" description="Participates in the substrate recognition with KAPA and in a stacking interaction with the adenine ring of SAM" evidence="9">
    <location>
        <position position="19"/>
    </location>
</feature>
<dbReference type="InterPro" id="IPR015421">
    <property type="entry name" value="PyrdxlP-dep_Trfase_major"/>
</dbReference>
<evidence type="ECO:0000256" key="5">
    <source>
        <dbReference type="ARBA" id="ARBA00022691"/>
    </source>
</evidence>
<evidence type="ECO:0000313" key="11">
    <source>
        <dbReference type="Proteomes" id="UP000838100"/>
    </source>
</evidence>
<dbReference type="PANTHER" id="PTHR42684:SF17">
    <property type="entry name" value="ADENOSYLMETHIONINE-8-AMINO-7-OXONONANOATE AMINOTRANSFERASE"/>
    <property type="match status" value="1"/>
</dbReference>
<dbReference type="NCBIfam" id="NF004624">
    <property type="entry name" value="PRK05964.1"/>
    <property type="match status" value="1"/>
</dbReference>
<feature type="binding site" evidence="9">
    <location>
        <begin position="114"/>
        <end position="115"/>
    </location>
    <ligand>
        <name>pyridoxal 5'-phosphate</name>
        <dbReference type="ChEBI" id="CHEBI:597326"/>
    </ligand>
</feature>
<comment type="similarity">
    <text evidence="9">Belongs to the class-III pyridoxal-phosphate-dependent aminotransferase family. BioA subfamily.</text>
</comment>